<dbReference type="RefSeq" id="WP_278021027.1">
    <property type="nucleotide sequence ID" value="NZ_BAABDT010000006.1"/>
</dbReference>
<reference evidence="2" key="1">
    <citation type="journal article" date="2019" name="Int. J. Syst. Evol. Microbiol.">
        <title>The Global Catalogue of Microorganisms (GCM) 10K type strain sequencing project: providing services to taxonomists for standard genome sequencing and annotation.</title>
        <authorList>
            <consortium name="The Broad Institute Genomics Platform"/>
            <consortium name="The Broad Institute Genome Sequencing Center for Infectious Disease"/>
            <person name="Wu L."/>
            <person name="Ma J."/>
        </authorList>
    </citation>
    <scope>NUCLEOTIDE SEQUENCE [LARGE SCALE GENOMIC DNA]</scope>
    <source>
        <strain evidence="2">JCM 17336</strain>
    </source>
</reference>
<proteinExistence type="predicted"/>
<dbReference type="Pfam" id="PF07661">
    <property type="entry name" value="MORN_2"/>
    <property type="match status" value="1"/>
</dbReference>
<evidence type="ECO:0000313" key="1">
    <source>
        <dbReference type="EMBL" id="GAA3746863.1"/>
    </source>
</evidence>
<gene>
    <name evidence="1" type="ORF">GCM10022422_34140</name>
</gene>
<organism evidence="1 2">
    <name type="scientific">Flavobacterium ginsengisoli</name>
    <dbReference type="NCBI Taxonomy" id="871694"/>
    <lineage>
        <taxon>Bacteria</taxon>
        <taxon>Pseudomonadati</taxon>
        <taxon>Bacteroidota</taxon>
        <taxon>Flavobacteriia</taxon>
        <taxon>Flavobacteriales</taxon>
        <taxon>Flavobacteriaceae</taxon>
        <taxon>Flavobacterium</taxon>
    </lineage>
</organism>
<dbReference type="EMBL" id="BAABDT010000006">
    <property type="protein sequence ID" value="GAA3746863.1"/>
    <property type="molecule type" value="Genomic_DNA"/>
</dbReference>
<evidence type="ECO:0008006" key="3">
    <source>
        <dbReference type="Google" id="ProtNLM"/>
    </source>
</evidence>
<protein>
    <recommendedName>
        <fullName evidence="3">Toxin-antitoxin system YwqK family antitoxin</fullName>
    </recommendedName>
</protein>
<name>A0ABP7FVG5_9FLAO</name>
<dbReference type="Gene3D" id="3.90.930.1">
    <property type="match status" value="2"/>
</dbReference>
<comment type="caution">
    <text evidence="1">The sequence shown here is derived from an EMBL/GenBank/DDBJ whole genome shotgun (WGS) entry which is preliminary data.</text>
</comment>
<dbReference type="SUPFAM" id="SSF82185">
    <property type="entry name" value="Histone H3 K4-specific methyltransferase SET7/9 N-terminal domain"/>
    <property type="match status" value="2"/>
</dbReference>
<dbReference type="PROSITE" id="PS51257">
    <property type="entry name" value="PROKAR_LIPOPROTEIN"/>
    <property type="match status" value="1"/>
</dbReference>
<keyword evidence="2" id="KW-1185">Reference proteome</keyword>
<dbReference type="InterPro" id="IPR011652">
    <property type="entry name" value="MORN_2"/>
</dbReference>
<accession>A0ABP7FVG5</accession>
<sequence length="288" mass="34109">MKKNIALIFFLISTLISCNKKNVIDKEIESLEIKPTNFTNIDTVFYKNHNIKSLRLITTPTEYIDISFYESGKKKSIGPVKNHQCHDKYIDWYENGKLKWTREYNYGNQIGKSIEYDENGNFKQQFDNTTNESTTYWKNGKPKLKFIENGSHYYFYQSGSLKEKFDPIKKGEYSVKYYDENGGIKFSGKYKHNLLYKENKKFDGKIICYFKNGKISHFEEVLNGIPVGKFYSYYGNGILKFESKVENGKELYHKQYYENGKIYFIRDAIKNTFSQWDENGKKIEENLD</sequence>
<evidence type="ECO:0000313" key="2">
    <source>
        <dbReference type="Proteomes" id="UP001501367"/>
    </source>
</evidence>
<dbReference type="Proteomes" id="UP001501367">
    <property type="component" value="Unassembled WGS sequence"/>
</dbReference>